<keyword evidence="2" id="KW-0808">Transferase</keyword>
<dbReference type="PANTHER" id="PTHR12526">
    <property type="entry name" value="GLYCOSYLTRANSFERASE"/>
    <property type="match status" value="1"/>
</dbReference>
<sequence length="389" mass="41396">MDGPRVLMVEEGGFGGVGDYAARLSEALAAEGCAVQLATARDHPHGALPGVDVRAVFPYLRERGPVSRRLRDAGFGRVYNGAAHALTIIRLTPRARRFGLVHTHGAEWPPLAAFQHLLWRAAGAAIVHTPHNTFDRVGGMRVRFKEWVERLADVVIVHAQADLPNLLPSVRERAVVIPHGEYGGLARTGGEADRAAARAELGVAGDAVVALLFGQLREDKGVDVLLQAAAEVPEVVVVLAGEDKGALDATAALRADPRLDGRVIVREGFHSMEQAARFFAAADVSVLPYRRASASGVLLLSYGFACPPVVFPVGGLPEAVVDGETGWICAESTAQALIAALRDAVAAGPAQRARRGKAGAQLSEERYAWPAIARRTIAEAYWPARARRG</sequence>
<feature type="domain" description="Glycosyltransferase subfamily 4-like N-terminal" evidence="3">
    <location>
        <begin position="14"/>
        <end position="180"/>
    </location>
</feature>
<dbReference type="Gene3D" id="3.40.50.2000">
    <property type="entry name" value="Glycogen Phosphorylase B"/>
    <property type="match status" value="2"/>
</dbReference>
<organism evidence="4 5">
    <name type="scientific">Svornostia abyssi</name>
    <dbReference type="NCBI Taxonomy" id="2898438"/>
    <lineage>
        <taxon>Bacteria</taxon>
        <taxon>Bacillati</taxon>
        <taxon>Actinomycetota</taxon>
        <taxon>Thermoleophilia</taxon>
        <taxon>Solirubrobacterales</taxon>
        <taxon>Baekduiaceae</taxon>
        <taxon>Svornostia</taxon>
    </lineage>
</organism>
<dbReference type="SUPFAM" id="SSF53756">
    <property type="entry name" value="UDP-Glycosyltransferase/glycogen phosphorylase"/>
    <property type="match status" value="1"/>
</dbReference>
<dbReference type="RefSeq" id="WP_353865994.1">
    <property type="nucleotide sequence ID" value="NZ_CP088295.1"/>
</dbReference>
<dbReference type="InterPro" id="IPR028098">
    <property type="entry name" value="Glyco_trans_4-like_N"/>
</dbReference>
<dbReference type="Pfam" id="PF13692">
    <property type="entry name" value="Glyco_trans_1_4"/>
    <property type="match status" value="1"/>
</dbReference>
<evidence type="ECO:0000313" key="5">
    <source>
        <dbReference type="Proteomes" id="UP001058860"/>
    </source>
</evidence>
<evidence type="ECO:0000256" key="2">
    <source>
        <dbReference type="ARBA" id="ARBA00022679"/>
    </source>
</evidence>
<gene>
    <name evidence="4" type="ORF">LRS13_08525</name>
</gene>
<evidence type="ECO:0000259" key="3">
    <source>
        <dbReference type="Pfam" id="PF13439"/>
    </source>
</evidence>
<dbReference type="Pfam" id="PF13439">
    <property type="entry name" value="Glyco_transf_4"/>
    <property type="match status" value="1"/>
</dbReference>
<reference evidence="5" key="1">
    <citation type="submission" date="2021-11" db="EMBL/GenBank/DDBJ databases">
        <title>Cultivation dependent microbiological survey of springs from the worlds oldest radium mine currently devoted to the extraction of radon-saturated water.</title>
        <authorList>
            <person name="Kapinusova G."/>
            <person name="Smrhova T."/>
            <person name="Strejcek M."/>
            <person name="Suman J."/>
            <person name="Jani K."/>
            <person name="Pajer P."/>
            <person name="Uhlik O."/>
        </authorList>
    </citation>
    <scope>NUCLEOTIDE SEQUENCE [LARGE SCALE GENOMIC DNA]</scope>
    <source>
        <strain evidence="5">J379</strain>
    </source>
</reference>
<proteinExistence type="predicted"/>
<keyword evidence="5" id="KW-1185">Reference proteome</keyword>
<accession>A0ABY5PLI5</accession>
<keyword evidence="1" id="KW-0328">Glycosyltransferase</keyword>
<name>A0ABY5PLI5_9ACTN</name>
<dbReference type="EMBL" id="CP088295">
    <property type="protein sequence ID" value="UUY05548.1"/>
    <property type="molecule type" value="Genomic_DNA"/>
</dbReference>
<dbReference type="Proteomes" id="UP001058860">
    <property type="component" value="Chromosome"/>
</dbReference>
<evidence type="ECO:0000313" key="4">
    <source>
        <dbReference type="EMBL" id="UUY05548.1"/>
    </source>
</evidence>
<protein>
    <submittedName>
        <fullName evidence="4">Glycosyltransferase family 4 protein</fullName>
    </submittedName>
</protein>
<dbReference type="CDD" id="cd03801">
    <property type="entry name" value="GT4_PimA-like"/>
    <property type="match status" value="1"/>
</dbReference>
<evidence type="ECO:0000256" key="1">
    <source>
        <dbReference type="ARBA" id="ARBA00022676"/>
    </source>
</evidence>